<evidence type="ECO:0000313" key="3">
    <source>
        <dbReference type="EMBL" id="SEF49499.1"/>
    </source>
</evidence>
<proteinExistence type="predicted"/>
<dbReference type="InterPro" id="IPR011032">
    <property type="entry name" value="GroES-like_sf"/>
</dbReference>
<dbReference type="SMART" id="SM00829">
    <property type="entry name" value="PKS_ER"/>
    <property type="match status" value="1"/>
</dbReference>
<evidence type="ECO:0000256" key="1">
    <source>
        <dbReference type="SAM" id="MobiDB-lite"/>
    </source>
</evidence>
<dbReference type="GO" id="GO:0016491">
    <property type="term" value="F:oxidoreductase activity"/>
    <property type="evidence" value="ECO:0007669"/>
    <property type="project" value="InterPro"/>
</dbReference>
<evidence type="ECO:0000313" key="4">
    <source>
        <dbReference type="Proteomes" id="UP000236742"/>
    </source>
</evidence>
<evidence type="ECO:0000259" key="2">
    <source>
        <dbReference type="SMART" id="SM00829"/>
    </source>
</evidence>
<dbReference type="Proteomes" id="UP000236742">
    <property type="component" value="Unassembled WGS sequence"/>
</dbReference>
<dbReference type="EMBL" id="FNVD01000001">
    <property type="protein sequence ID" value="SEF49499.1"/>
    <property type="molecule type" value="Genomic_DNA"/>
</dbReference>
<dbReference type="InterPro" id="IPR013154">
    <property type="entry name" value="ADH-like_N"/>
</dbReference>
<feature type="region of interest" description="Disordered" evidence="1">
    <location>
        <begin position="1"/>
        <end position="29"/>
    </location>
</feature>
<dbReference type="PANTHER" id="PTHR43677:SF4">
    <property type="entry name" value="QUINONE OXIDOREDUCTASE-LIKE PROTEIN 2"/>
    <property type="match status" value="1"/>
</dbReference>
<dbReference type="InterPro" id="IPR036291">
    <property type="entry name" value="NAD(P)-bd_dom_sf"/>
</dbReference>
<name>A0A1H5SFX0_9RHOB</name>
<reference evidence="3 4" key="1">
    <citation type="submission" date="2016-10" db="EMBL/GenBank/DDBJ databases">
        <authorList>
            <person name="de Groot N.N."/>
        </authorList>
    </citation>
    <scope>NUCLEOTIDE SEQUENCE [LARGE SCALE GENOMIC DNA]</scope>
    <source>
        <strain evidence="3 4">DSM 23413</strain>
    </source>
</reference>
<dbReference type="InterPro" id="IPR013149">
    <property type="entry name" value="ADH-like_C"/>
</dbReference>
<dbReference type="AlphaFoldDB" id="A0A1H5SFX0"/>
<keyword evidence="4" id="KW-1185">Reference proteome</keyword>
<dbReference type="InterPro" id="IPR051397">
    <property type="entry name" value="Zn-ADH-like_protein"/>
</dbReference>
<dbReference type="Pfam" id="PF08240">
    <property type="entry name" value="ADH_N"/>
    <property type="match status" value="1"/>
</dbReference>
<dbReference type="InterPro" id="IPR020843">
    <property type="entry name" value="ER"/>
</dbReference>
<accession>A0A1H5SFX0</accession>
<dbReference type="Pfam" id="PF00107">
    <property type="entry name" value="ADH_zinc_N"/>
    <property type="match status" value="1"/>
</dbReference>
<dbReference type="SUPFAM" id="SSF50129">
    <property type="entry name" value="GroES-like"/>
    <property type="match status" value="1"/>
</dbReference>
<dbReference type="CDD" id="cd08241">
    <property type="entry name" value="QOR1"/>
    <property type="match status" value="1"/>
</dbReference>
<dbReference type="Gene3D" id="3.90.180.10">
    <property type="entry name" value="Medium-chain alcohol dehydrogenases, catalytic domain"/>
    <property type="match status" value="1"/>
</dbReference>
<dbReference type="PANTHER" id="PTHR43677">
    <property type="entry name" value="SHORT-CHAIN DEHYDROGENASE/REDUCTASE"/>
    <property type="match status" value="1"/>
</dbReference>
<dbReference type="Gene3D" id="3.40.50.720">
    <property type="entry name" value="NAD(P)-binding Rossmann-like Domain"/>
    <property type="match status" value="1"/>
</dbReference>
<organism evidence="3 4">
    <name type="scientific">Jhaorihella thermophila</name>
    <dbReference type="NCBI Taxonomy" id="488547"/>
    <lineage>
        <taxon>Bacteria</taxon>
        <taxon>Pseudomonadati</taxon>
        <taxon>Pseudomonadota</taxon>
        <taxon>Alphaproteobacteria</taxon>
        <taxon>Rhodobacterales</taxon>
        <taxon>Paracoccaceae</taxon>
        <taxon>Jhaorihella</taxon>
    </lineage>
</organism>
<protein>
    <submittedName>
        <fullName evidence="3">NADPH2:quinone reductase</fullName>
    </submittedName>
</protein>
<gene>
    <name evidence="3" type="ORF">SAMN05421751_101507</name>
</gene>
<dbReference type="SUPFAM" id="SSF51735">
    <property type="entry name" value="NAD(P)-binding Rossmann-fold domains"/>
    <property type="match status" value="1"/>
</dbReference>
<feature type="domain" description="Enoyl reductase (ER)" evidence="2">
    <location>
        <begin position="11"/>
        <end position="330"/>
    </location>
</feature>
<sequence length="333" mass="35526">MMKAMLSTAPGGPESLELTELPDPEPKKGQIRVRVRAAGVNFPDTLMIRDLYQMKPPRPFAPGGEIAGEVDAVGEGVEGFELGDRVLALTGHGGFATQICIPAAAAVKFPDAMPFEDAACFVFTYGTSYHALKDRADLKPGETLLILGAAGGVGTAAIELGRAMGARVIGAVSSEEKAAFCRELGADETLIYPHALEGRDAQKELSAQIKKIAGGEGVDVVYDAVGGNYAEPAIRALAWKGRFLVVGFPAGIPKIPLNLTLLKGSQIVGVFWGAHVMREPELHAANVADLFRLYGEGRIRPRISARFPLKEVPAALEMMQYRKVMGKVVITME</sequence>